<gene>
    <name evidence="2" type="ORF">UV59_C0019G0008</name>
</gene>
<reference evidence="2 3" key="1">
    <citation type="journal article" date="2015" name="Nature">
        <title>rRNA introns, odd ribosomes, and small enigmatic genomes across a large radiation of phyla.</title>
        <authorList>
            <person name="Brown C.T."/>
            <person name="Hug L.A."/>
            <person name="Thomas B.C."/>
            <person name="Sharon I."/>
            <person name="Castelle C.J."/>
            <person name="Singh A."/>
            <person name="Wilkins M.J."/>
            <person name="Williams K.H."/>
            <person name="Banfield J.F."/>
        </authorList>
    </citation>
    <scope>NUCLEOTIDE SEQUENCE [LARGE SCALE GENOMIC DNA]</scope>
</reference>
<evidence type="ECO:0000313" key="3">
    <source>
        <dbReference type="Proteomes" id="UP000034543"/>
    </source>
</evidence>
<feature type="transmembrane region" description="Helical" evidence="1">
    <location>
        <begin position="7"/>
        <end position="30"/>
    </location>
</feature>
<evidence type="ECO:0000256" key="1">
    <source>
        <dbReference type="SAM" id="Phobius"/>
    </source>
</evidence>
<comment type="caution">
    <text evidence="2">The sequence shown here is derived from an EMBL/GenBank/DDBJ whole genome shotgun (WGS) entry which is preliminary data.</text>
</comment>
<organism evidence="2 3">
    <name type="scientific">Candidatus Gottesmanbacteria bacterium GW2011_GWA1_43_11</name>
    <dbReference type="NCBI Taxonomy" id="1618436"/>
    <lineage>
        <taxon>Bacteria</taxon>
        <taxon>Candidatus Gottesmaniibacteriota</taxon>
    </lineage>
</organism>
<dbReference type="AlphaFoldDB" id="A0A0G1FC42"/>
<dbReference type="STRING" id="1618436.UV59_C0019G0008"/>
<proteinExistence type="predicted"/>
<keyword evidence="1" id="KW-0812">Transmembrane</keyword>
<keyword evidence="1" id="KW-0472">Membrane</keyword>
<keyword evidence="1" id="KW-1133">Transmembrane helix</keyword>
<dbReference type="EMBL" id="LCFB01000019">
    <property type="protein sequence ID" value="KKS84433.1"/>
    <property type="molecule type" value="Genomic_DNA"/>
</dbReference>
<dbReference type="Proteomes" id="UP000034543">
    <property type="component" value="Unassembled WGS sequence"/>
</dbReference>
<evidence type="ECO:0000313" key="2">
    <source>
        <dbReference type="EMBL" id="KKS84433.1"/>
    </source>
</evidence>
<protein>
    <submittedName>
        <fullName evidence="2">Uncharacterized protein</fullName>
    </submittedName>
</protein>
<accession>A0A0G1FC42</accession>
<name>A0A0G1FC42_9BACT</name>
<sequence>MINQKDLLVISIFTFITVIFWVVSGVYHAIVTSQITEVQEELITPLNPKLNAEAIENIRSRSNL</sequence>